<dbReference type="AlphaFoldDB" id="A0A914E630"/>
<feature type="transmembrane region" description="Helical" evidence="8">
    <location>
        <begin position="266"/>
        <end position="285"/>
    </location>
</feature>
<dbReference type="PANTHER" id="PTHR20855">
    <property type="entry name" value="ADIPOR/PROGESTIN RECEPTOR-RELATED"/>
    <property type="match status" value="1"/>
</dbReference>
<keyword evidence="4 8" id="KW-1133">Transmembrane helix</keyword>
<keyword evidence="5 8" id="KW-0472">Membrane</keyword>
<evidence type="ECO:0000256" key="2">
    <source>
        <dbReference type="ARBA" id="ARBA00007018"/>
    </source>
</evidence>
<evidence type="ECO:0000313" key="10">
    <source>
        <dbReference type="WBParaSite" id="ACRNAN_scaffold57.g13069.t1"/>
    </source>
</evidence>
<evidence type="ECO:0000313" key="9">
    <source>
        <dbReference type="Proteomes" id="UP000887540"/>
    </source>
</evidence>
<comment type="similarity">
    <text evidence="2">Belongs to the ADIPOR family.</text>
</comment>
<feature type="transmembrane region" description="Helical" evidence="8">
    <location>
        <begin position="336"/>
        <end position="355"/>
    </location>
</feature>
<feature type="transmembrane region" description="Helical" evidence="8">
    <location>
        <begin position="297"/>
        <end position="316"/>
    </location>
</feature>
<dbReference type="PANTHER" id="PTHR20855:SF52">
    <property type="entry name" value="ADIPONECTIN RECEPTOR PROTEIN"/>
    <property type="match status" value="1"/>
</dbReference>
<dbReference type="GO" id="GO:0038023">
    <property type="term" value="F:signaling receptor activity"/>
    <property type="evidence" value="ECO:0007669"/>
    <property type="project" value="TreeGrafter"/>
</dbReference>
<dbReference type="GO" id="GO:0005886">
    <property type="term" value="C:plasma membrane"/>
    <property type="evidence" value="ECO:0007669"/>
    <property type="project" value="TreeGrafter"/>
</dbReference>
<keyword evidence="6" id="KW-0479">Metal-binding</keyword>
<evidence type="ECO:0000256" key="7">
    <source>
        <dbReference type="SAM" id="MobiDB-lite"/>
    </source>
</evidence>
<feature type="transmembrane region" description="Helical" evidence="8">
    <location>
        <begin position="425"/>
        <end position="445"/>
    </location>
</feature>
<evidence type="ECO:0000256" key="5">
    <source>
        <dbReference type="ARBA" id="ARBA00023136"/>
    </source>
</evidence>
<evidence type="ECO:0000256" key="6">
    <source>
        <dbReference type="PIRSR" id="PIRSR604254-1"/>
    </source>
</evidence>
<feature type="binding site" evidence="6">
    <location>
        <position position="467"/>
    </location>
    <ligand>
        <name>Zn(2+)</name>
        <dbReference type="ChEBI" id="CHEBI:29105"/>
    </ligand>
</feature>
<dbReference type="WBParaSite" id="ACRNAN_scaffold57.g13069.t1">
    <property type="protein sequence ID" value="ACRNAN_scaffold57.g13069.t1"/>
    <property type="gene ID" value="ACRNAN_scaffold57.g13069"/>
</dbReference>
<accession>A0A914E630</accession>
<evidence type="ECO:0000256" key="3">
    <source>
        <dbReference type="ARBA" id="ARBA00022692"/>
    </source>
</evidence>
<feature type="transmembrane region" description="Helical" evidence="8">
    <location>
        <begin position="362"/>
        <end position="381"/>
    </location>
</feature>
<dbReference type="InterPro" id="IPR004254">
    <property type="entry name" value="AdipoR/HlyIII-related"/>
</dbReference>
<keyword evidence="9" id="KW-1185">Reference proteome</keyword>
<feature type="transmembrane region" description="Helical" evidence="8">
    <location>
        <begin position="465"/>
        <end position="489"/>
    </location>
</feature>
<dbReference type="Proteomes" id="UP000887540">
    <property type="component" value="Unplaced"/>
</dbReference>
<feature type="region of interest" description="Disordered" evidence="7">
    <location>
        <begin position="1"/>
        <end position="23"/>
    </location>
</feature>
<feature type="binding site" evidence="6">
    <location>
        <position position="463"/>
    </location>
    <ligand>
        <name>Zn(2+)</name>
        <dbReference type="ChEBI" id="CHEBI:29105"/>
    </ligand>
</feature>
<evidence type="ECO:0000256" key="1">
    <source>
        <dbReference type="ARBA" id="ARBA00004141"/>
    </source>
</evidence>
<feature type="compositionally biased region" description="Basic and acidic residues" evidence="7">
    <location>
        <begin position="1"/>
        <end position="10"/>
    </location>
</feature>
<dbReference type="Pfam" id="PF03006">
    <property type="entry name" value="HlyIII"/>
    <property type="match status" value="1"/>
</dbReference>
<keyword evidence="3 8" id="KW-0812">Transmembrane</keyword>
<comment type="subcellular location">
    <subcellularLocation>
        <location evidence="1">Membrane</location>
        <topology evidence="1">Multi-pass membrane protein</topology>
    </subcellularLocation>
</comment>
<evidence type="ECO:0000256" key="4">
    <source>
        <dbReference type="ARBA" id="ARBA00022989"/>
    </source>
</evidence>
<reference evidence="10" key="1">
    <citation type="submission" date="2022-11" db="UniProtKB">
        <authorList>
            <consortium name="WormBaseParasite"/>
        </authorList>
    </citation>
    <scope>IDENTIFICATION</scope>
</reference>
<feature type="transmembrane region" description="Helical" evidence="8">
    <location>
        <begin position="393"/>
        <end position="413"/>
    </location>
</feature>
<evidence type="ECO:0000256" key="8">
    <source>
        <dbReference type="SAM" id="Phobius"/>
    </source>
</evidence>
<dbReference type="GO" id="GO:0046872">
    <property type="term" value="F:metal ion binding"/>
    <property type="evidence" value="ECO:0007669"/>
    <property type="project" value="UniProtKB-KW"/>
</dbReference>
<organism evidence="9 10">
    <name type="scientific">Acrobeloides nanus</name>
    <dbReference type="NCBI Taxonomy" id="290746"/>
    <lineage>
        <taxon>Eukaryota</taxon>
        <taxon>Metazoa</taxon>
        <taxon>Ecdysozoa</taxon>
        <taxon>Nematoda</taxon>
        <taxon>Chromadorea</taxon>
        <taxon>Rhabditida</taxon>
        <taxon>Tylenchina</taxon>
        <taxon>Cephalobomorpha</taxon>
        <taxon>Cephaloboidea</taxon>
        <taxon>Cephalobidae</taxon>
        <taxon>Acrobeloides</taxon>
    </lineage>
</organism>
<dbReference type="GO" id="GO:0033211">
    <property type="term" value="P:adiponectin-activated signaling pathway"/>
    <property type="evidence" value="ECO:0007669"/>
    <property type="project" value="TreeGrafter"/>
</dbReference>
<protein>
    <submittedName>
        <fullName evidence="10">Uncharacterized protein</fullName>
    </submittedName>
</protein>
<feature type="binding site" evidence="6">
    <location>
        <position position="317"/>
    </location>
    <ligand>
        <name>Zn(2+)</name>
        <dbReference type="ChEBI" id="CHEBI:29105"/>
    </ligand>
</feature>
<proteinExistence type="inferred from homology"/>
<sequence length="522" mass="59015">MEDVKDKIDVPHMPMATSTSSHSPTKTYYPLDIVVNKINTVAAIQDSDDSDQEDTTINIVNETLKKQGFEVIERDGGADCVYMNGEGPPSGPLSPELGGGTKKVSVKFKKGHRRAWSMPSGNRDKGILVVADDAIKKEGNREKHVVRYRMHPYKKTPKTTDAVNTFIEATKNDFEFVDDDDGLPDDLEVTINEEEFGCFPDFSTTSGPRGVFHKFWSTSWKVQNFELLPDWLQDNEFLRRGHRPPLFSFGSCFKSIFQLHTETGNIWTHMYGCVAFMGVAAWFLTRPGSLIAWQEKIVFSFFFLGAIICLGMSFAFHTVSCHSESVGRLFSKLDYAGITTLIVGSFIPWIYYGFYCRILAKVIYISMICILGLAALIVSLWDKFATPTFRPLRAGVFVAMGLSSIVPALHLLYTDGIHSLFEESSLHWLLIMGSLYIGGAAIYATRFPERCFPGRCDIWFQSHQLFHMFVIVAAFVHFHGITEMVMNILEKGSCREQLTEAYGTDEPQFEIEAYLNKYFLPY</sequence>
<keyword evidence="6" id="KW-0862">Zinc</keyword>
<name>A0A914E630_9BILA</name>